<sequence>MSSKGTETQTQPRRQLDLAVTGSPAPGLGWIEWILGSHVSKGTPCHPDAAVLPTDPVVVLAGCRRLGKALQQVPETAFGQSVRASIH</sequence>
<dbReference type="AlphaFoldDB" id="A0A151MJR4"/>
<protein>
    <submittedName>
        <fullName evidence="2">Uncharacterized protein</fullName>
    </submittedName>
</protein>
<comment type="caution">
    <text evidence="2">The sequence shown here is derived from an EMBL/GenBank/DDBJ whole genome shotgun (WGS) entry which is preliminary data.</text>
</comment>
<organism evidence="2 3">
    <name type="scientific">Alligator mississippiensis</name>
    <name type="common">American alligator</name>
    <dbReference type="NCBI Taxonomy" id="8496"/>
    <lineage>
        <taxon>Eukaryota</taxon>
        <taxon>Metazoa</taxon>
        <taxon>Chordata</taxon>
        <taxon>Craniata</taxon>
        <taxon>Vertebrata</taxon>
        <taxon>Euteleostomi</taxon>
        <taxon>Archelosauria</taxon>
        <taxon>Archosauria</taxon>
        <taxon>Crocodylia</taxon>
        <taxon>Alligatoridae</taxon>
        <taxon>Alligatorinae</taxon>
        <taxon>Alligator</taxon>
    </lineage>
</organism>
<dbReference type="EMBL" id="AKHW03006003">
    <property type="protein sequence ID" value="KYO24781.1"/>
    <property type="molecule type" value="Genomic_DNA"/>
</dbReference>
<evidence type="ECO:0000256" key="1">
    <source>
        <dbReference type="SAM" id="MobiDB-lite"/>
    </source>
</evidence>
<evidence type="ECO:0000313" key="2">
    <source>
        <dbReference type="EMBL" id="KYO24781.1"/>
    </source>
</evidence>
<keyword evidence="3" id="KW-1185">Reference proteome</keyword>
<proteinExistence type="predicted"/>
<feature type="region of interest" description="Disordered" evidence="1">
    <location>
        <begin position="1"/>
        <end position="20"/>
    </location>
</feature>
<reference evidence="2 3" key="1">
    <citation type="journal article" date="2012" name="Genome Biol.">
        <title>Sequencing three crocodilian genomes to illuminate the evolution of archosaurs and amniotes.</title>
        <authorList>
            <person name="St John J.A."/>
            <person name="Braun E.L."/>
            <person name="Isberg S.R."/>
            <person name="Miles L.G."/>
            <person name="Chong A.Y."/>
            <person name="Gongora J."/>
            <person name="Dalzell P."/>
            <person name="Moran C."/>
            <person name="Bed'hom B."/>
            <person name="Abzhanov A."/>
            <person name="Burgess S.C."/>
            <person name="Cooksey A.M."/>
            <person name="Castoe T.A."/>
            <person name="Crawford N.G."/>
            <person name="Densmore L.D."/>
            <person name="Drew J.C."/>
            <person name="Edwards S.V."/>
            <person name="Faircloth B.C."/>
            <person name="Fujita M.K."/>
            <person name="Greenwold M.J."/>
            <person name="Hoffmann F.G."/>
            <person name="Howard J.M."/>
            <person name="Iguchi T."/>
            <person name="Janes D.E."/>
            <person name="Khan S.Y."/>
            <person name="Kohno S."/>
            <person name="de Koning A.J."/>
            <person name="Lance S.L."/>
            <person name="McCarthy F.M."/>
            <person name="McCormack J.E."/>
            <person name="Merchant M.E."/>
            <person name="Peterson D.G."/>
            <person name="Pollock D.D."/>
            <person name="Pourmand N."/>
            <person name="Raney B.J."/>
            <person name="Roessler K.A."/>
            <person name="Sanford J.R."/>
            <person name="Sawyer R.H."/>
            <person name="Schmidt C.J."/>
            <person name="Triplett E.W."/>
            <person name="Tuberville T.D."/>
            <person name="Venegas-Anaya M."/>
            <person name="Howard J.T."/>
            <person name="Jarvis E.D."/>
            <person name="Guillette L.J.Jr."/>
            <person name="Glenn T.C."/>
            <person name="Green R.E."/>
            <person name="Ray D.A."/>
        </authorList>
    </citation>
    <scope>NUCLEOTIDE SEQUENCE [LARGE SCALE GENOMIC DNA]</scope>
    <source>
        <strain evidence="2">KSC_2009_1</strain>
    </source>
</reference>
<name>A0A151MJR4_ALLMI</name>
<gene>
    <name evidence="2" type="ORF">Y1Q_0014078</name>
</gene>
<evidence type="ECO:0000313" key="3">
    <source>
        <dbReference type="Proteomes" id="UP000050525"/>
    </source>
</evidence>
<feature type="compositionally biased region" description="Polar residues" evidence="1">
    <location>
        <begin position="1"/>
        <end position="13"/>
    </location>
</feature>
<dbReference type="Proteomes" id="UP000050525">
    <property type="component" value="Unassembled WGS sequence"/>
</dbReference>
<accession>A0A151MJR4</accession>